<evidence type="ECO:0000256" key="1">
    <source>
        <dbReference type="ARBA" id="ARBA00011073"/>
    </source>
</evidence>
<dbReference type="PROSITE" id="PS00138">
    <property type="entry name" value="SUBTILASE_SER"/>
    <property type="match status" value="1"/>
</dbReference>
<feature type="compositionally biased region" description="Low complexity" evidence="6">
    <location>
        <begin position="415"/>
        <end position="430"/>
    </location>
</feature>
<dbReference type="Proteomes" id="UP001596266">
    <property type="component" value="Unassembled WGS sequence"/>
</dbReference>
<sequence length="503" mass="52520">MTRRSRLAALFALALTAPLLTTPVGAVPAEAAPADKTAKSTWIVRYKNGYSAQGASAKAERAGLSVRTRLEKVFPGAVMELTETQLSQVRADSSVAAVYENKRYVSFGAQANPGWALDRIDQKWGKAGWFTSYYQGTNVPVYVVDSGVDSSLKEFGGRVSAGYSAVGGSATTDGLYHGTHVAGLVGSTTFGSAKRARIIPVKVLDDYGYGTSAGVLAGLEWVLKNHVDGTAAVTNMSLGTNVADGIDPAVDDAVSRMIAEGITVVAAAGNENADACKISPAHLPAVITVGAIGDSTTSVNKRWVDTASEGSNWGTCLDLFAPGRNVPSTVPASTGHRYALMTGTSMASPVTAGVVAQILQARPSWTPAQVSAQLMAQTWKSTATDARVSNRGTGSPNVVLSSMSTVTPGVLERAGTPGVTGTPRVGRVLTGSTGTWGVGPVVVTRQWERVNIWGTATPIKGATGSTYTLTRTDKYFRIRLRVTASKPLYRTTSVVSAQTAQVR</sequence>
<evidence type="ECO:0000313" key="10">
    <source>
        <dbReference type="Proteomes" id="UP001596266"/>
    </source>
</evidence>
<evidence type="ECO:0000256" key="5">
    <source>
        <dbReference type="PROSITE-ProRule" id="PRU01240"/>
    </source>
</evidence>
<keyword evidence="4 5" id="KW-0720">Serine protease</keyword>
<feature type="region of interest" description="Disordered" evidence="6">
    <location>
        <begin position="411"/>
        <end position="430"/>
    </location>
</feature>
<reference evidence="10" key="1">
    <citation type="journal article" date="2019" name="Int. J. Syst. Evol. Microbiol.">
        <title>The Global Catalogue of Microorganisms (GCM) 10K type strain sequencing project: providing services to taxonomists for standard genome sequencing and annotation.</title>
        <authorList>
            <consortium name="The Broad Institute Genomics Platform"/>
            <consortium name="The Broad Institute Genome Sequencing Center for Infectious Disease"/>
            <person name="Wu L."/>
            <person name="Ma J."/>
        </authorList>
    </citation>
    <scope>NUCLEOTIDE SEQUENCE [LARGE SCALE GENOMIC DNA]</scope>
    <source>
        <strain evidence="10">CGMCC 1.15277</strain>
    </source>
</reference>
<dbReference type="PROSITE" id="PS00137">
    <property type="entry name" value="SUBTILASE_HIS"/>
    <property type="match status" value="1"/>
</dbReference>
<keyword evidence="10" id="KW-1185">Reference proteome</keyword>
<dbReference type="Pfam" id="PF00082">
    <property type="entry name" value="Peptidase_S8"/>
    <property type="match status" value="1"/>
</dbReference>
<evidence type="ECO:0000256" key="6">
    <source>
        <dbReference type="SAM" id="MobiDB-lite"/>
    </source>
</evidence>
<dbReference type="CDD" id="cd04077">
    <property type="entry name" value="Peptidases_S8_PCSK9_ProteinaseK_like"/>
    <property type="match status" value="1"/>
</dbReference>
<keyword evidence="7" id="KW-0732">Signal</keyword>
<dbReference type="InterPro" id="IPR050131">
    <property type="entry name" value="Peptidase_S8_subtilisin-like"/>
</dbReference>
<dbReference type="SUPFAM" id="SSF52743">
    <property type="entry name" value="Subtilisin-like"/>
    <property type="match status" value="1"/>
</dbReference>
<gene>
    <name evidence="9" type="ORF">ACFP57_05985</name>
</gene>
<evidence type="ECO:0000256" key="4">
    <source>
        <dbReference type="ARBA" id="ARBA00022825"/>
    </source>
</evidence>
<accession>A0ABW1X1Y3</accession>
<dbReference type="InterPro" id="IPR034193">
    <property type="entry name" value="PCSK9_ProteinaseK-like"/>
</dbReference>
<evidence type="ECO:0000256" key="2">
    <source>
        <dbReference type="ARBA" id="ARBA00022670"/>
    </source>
</evidence>
<protein>
    <submittedName>
        <fullName evidence="9">S8 family serine peptidase</fullName>
    </submittedName>
</protein>
<evidence type="ECO:0000256" key="7">
    <source>
        <dbReference type="SAM" id="SignalP"/>
    </source>
</evidence>
<dbReference type="PANTHER" id="PTHR43806:SF11">
    <property type="entry name" value="CEREVISIN-RELATED"/>
    <property type="match status" value="1"/>
</dbReference>
<dbReference type="Gene3D" id="3.40.50.200">
    <property type="entry name" value="Peptidase S8/S53 domain"/>
    <property type="match status" value="1"/>
</dbReference>
<dbReference type="PROSITE" id="PS51892">
    <property type="entry name" value="SUBTILASE"/>
    <property type="match status" value="1"/>
</dbReference>
<dbReference type="PRINTS" id="PR00723">
    <property type="entry name" value="SUBTILISIN"/>
</dbReference>
<name>A0ABW1X1Y3_9ACTN</name>
<organism evidence="9 10">
    <name type="scientific">Luteococcus sanguinis</name>
    <dbReference type="NCBI Taxonomy" id="174038"/>
    <lineage>
        <taxon>Bacteria</taxon>
        <taxon>Bacillati</taxon>
        <taxon>Actinomycetota</taxon>
        <taxon>Actinomycetes</taxon>
        <taxon>Propionibacteriales</taxon>
        <taxon>Propionibacteriaceae</taxon>
        <taxon>Luteococcus</taxon>
    </lineage>
</organism>
<dbReference type="Gene3D" id="2.60.40.2700">
    <property type="match status" value="1"/>
</dbReference>
<feature type="signal peptide" evidence="7">
    <location>
        <begin position="1"/>
        <end position="26"/>
    </location>
</feature>
<feature type="active site" description="Charge relay system" evidence="5">
    <location>
        <position position="345"/>
    </location>
</feature>
<dbReference type="InterPro" id="IPR015500">
    <property type="entry name" value="Peptidase_S8_subtilisin-rel"/>
</dbReference>
<evidence type="ECO:0000313" key="9">
    <source>
        <dbReference type="EMBL" id="MFC6396535.1"/>
    </source>
</evidence>
<proteinExistence type="inferred from homology"/>
<feature type="chain" id="PRO_5046164518" evidence="7">
    <location>
        <begin position="27"/>
        <end position="503"/>
    </location>
</feature>
<keyword evidence="2 5" id="KW-0645">Protease</keyword>
<dbReference type="InterPro" id="IPR000209">
    <property type="entry name" value="Peptidase_S8/S53_dom"/>
</dbReference>
<comment type="similarity">
    <text evidence="1 5">Belongs to the peptidase S8 family.</text>
</comment>
<dbReference type="PANTHER" id="PTHR43806">
    <property type="entry name" value="PEPTIDASE S8"/>
    <property type="match status" value="1"/>
</dbReference>
<keyword evidence="3 5" id="KW-0378">Hydrolase</keyword>
<evidence type="ECO:0000259" key="8">
    <source>
        <dbReference type="Pfam" id="PF00082"/>
    </source>
</evidence>
<evidence type="ECO:0000256" key="3">
    <source>
        <dbReference type="ARBA" id="ARBA00022801"/>
    </source>
</evidence>
<feature type="active site" description="Charge relay system" evidence="5">
    <location>
        <position position="145"/>
    </location>
</feature>
<comment type="caution">
    <text evidence="9">The sequence shown here is derived from an EMBL/GenBank/DDBJ whole genome shotgun (WGS) entry which is preliminary data.</text>
</comment>
<dbReference type="RefSeq" id="WP_343885577.1">
    <property type="nucleotide sequence ID" value="NZ_BAAAKI010000008.1"/>
</dbReference>
<feature type="active site" description="Charge relay system" evidence="5">
    <location>
        <position position="177"/>
    </location>
</feature>
<dbReference type="InterPro" id="IPR023828">
    <property type="entry name" value="Peptidase_S8_Ser-AS"/>
</dbReference>
<feature type="domain" description="Peptidase S8/S53" evidence="8">
    <location>
        <begin position="136"/>
        <end position="381"/>
    </location>
</feature>
<dbReference type="InterPro" id="IPR022398">
    <property type="entry name" value="Peptidase_S8_His-AS"/>
</dbReference>
<dbReference type="InterPro" id="IPR036852">
    <property type="entry name" value="Peptidase_S8/S53_dom_sf"/>
</dbReference>
<dbReference type="EMBL" id="JBHSUA010000011">
    <property type="protein sequence ID" value="MFC6396535.1"/>
    <property type="molecule type" value="Genomic_DNA"/>
</dbReference>